<evidence type="ECO:0000256" key="2">
    <source>
        <dbReference type="PROSITE-ProRule" id="PRU00169"/>
    </source>
</evidence>
<dbReference type="PROSITE" id="PS50110">
    <property type="entry name" value="RESPONSE_REGULATORY"/>
    <property type="match status" value="1"/>
</dbReference>
<evidence type="ECO:0000259" key="3">
    <source>
        <dbReference type="PROSITE" id="PS50110"/>
    </source>
</evidence>
<name>A0AAP2CMI7_9RHOB</name>
<sequence length="131" mass="14274">MAIKILHVEDDPDIQDIAKIALEFQGDFVVEQASSGEEALSKADQEPPELFLMDVMMPGMSGPQLLQRFRQTPGLSDVPAIFMTARAQSEEIQALRDEGALDVIVKPFDPVSLGLQIKEILDRNAATPGIG</sequence>
<keyword evidence="1 2" id="KW-0597">Phosphoprotein</keyword>
<gene>
    <name evidence="4" type="ORF">IV417_06985</name>
</gene>
<dbReference type="InterPro" id="IPR001789">
    <property type="entry name" value="Sig_transdc_resp-reg_receiver"/>
</dbReference>
<dbReference type="InterPro" id="IPR050595">
    <property type="entry name" value="Bact_response_regulator"/>
</dbReference>
<dbReference type="Gene3D" id="3.40.50.2300">
    <property type="match status" value="1"/>
</dbReference>
<evidence type="ECO:0000313" key="4">
    <source>
        <dbReference type="EMBL" id="MBT0957124.1"/>
    </source>
</evidence>
<dbReference type="InterPro" id="IPR011006">
    <property type="entry name" value="CheY-like_superfamily"/>
</dbReference>
<protein>
    <submittedName>
        <fullName evidence="4">Response regulator</fullName>
    </submittedName>
</protein>
<reference evidence="4 5" key="1">
    <citation type="journal article" date="2021" name="Arch. Microbiol.">
        <title>Harenicola maris gen. nov., sp. nov. isolated from the Sea of Japan shallow sediments.</title>
        <authorList>
            <person name="Romanenko L.A."/>
            <person name="Kurilenko V.V."/>
            <person name="Chernysheva N.Y."/>
            <person name="Tekutyeva L.A."/>
            <person name="Velansky P.V."/>
            <person name="Svetashev V.I."/>
            <person name="Isaeva M.P."/>
        </authorList>
    </citation>
    <scope>NUCLEOTIDE SEQUENCE [LARGE SCALE GENOMIC DNA]</scope>
    <source>
        <strain evidence="4 5">KMM 3653</strain>
    </source>
</reference>
<keyword evidence="5" id="KW-1185">Reference proteome</keyword>
<dbReference type="SUPFAM" id="SSF52172">
    <property type="entry name" value="CheY-like"/>
    <property type="match status" value="1"/>
</dbReference>
<comment type="caution">
    <text evidence="4">The sequence shown here is derived from an EMBL/GenBank/DDBJ whole genome shotgun (WGS) entry which is preliminary data.</text>
</comment>
<dbReference type="Pfam" id="PF00072">
    <property type="entry name" value="Response_reg"/>
    <property type="match status" value="1"/>
</dbReference>
<dbReference type="PANTHER" id="PTHR44591:SF3">
    <property type="entry name" value="RESPONSE REGULATORY DOMAIN-CONTAINING PROTEIN"/>
    <property type="match status" value="1"/>
</dbReference>
<dbReference type="GO" id="GO:0000160">
    <property type="term" value="P:phosphorelay signal transduction system"/>
    <property type="evidence" value="ECO:0007669"/>
    <property type="project" value="InterPro"/>
</dbReference>
<dbReference type="SMART" id="SM00448">
    <property type="entry name" value="REC"/>
    <property type="match status" value="1"/>
</dbReference>
<accession>A0AAP2CMI7</accession>
<dbReference type="Proteomes" id="UP001315686">
    <property type="component" value="Unassembled WGS sequence"/>
</dbReference>
<evidence type="ECO:0000256" key="1">
    <source>
        <dbReference type="ARBA" id="ARBA00022553"/>
    </source>
</evidence>
<feature type="domain" description="Response regulatory" evidence="3">
    <location>
        <begin position="4"/>
        <end position="121"/>
    </location>
</feature>
<feature type="modified residue" description="4-aspartylphosphate" evidence="2">
    <location>
        <position position="54"/>
    </location>
</feature>
<dbReference type="RefSeq" id="WP_327793299.1">
    <property type="nucleotide sequence ID" value="NZ_JADQAZ010000001.1"/>
</dbReference>
<organism evidence="4 5">
    <name type="scientific">Harenicola maris</name>
    <dbReference type="NCBI Taxonomy" id="2841044"/>
    <lineage>
        <taxon>Bacteria</taxon>
        <taxon>Pseudomonadati</taxon>
        <taxon>Pseudomonadota</taxon>
        <taxon>Alphaproteobacteria</taxon>
        <taxon>Rhodobacterales</taxon>
        <taxon>Paracoccaceae</taxon>
        <taxon>Harenicola</taxon>
    </lineage>
</organism>
<dbReference type="EMBL" id="JADQAZ010000001">
    <property type="protein sequence ID" value="MBT0957124.1"/>
    <property type="molecule type" value="Genomic_DNA"/>
</dbReference>
<dbReference type="PANTHER" id="PTHR44591">
    <property type="entry name" value="STRESS RESPONSE REGULATOR PROTEIN 1"/>
    <property type="match status" value="1"/>
</dbReference>
<evidence type="ECO:0000313" key="5">
    <source>
        <dbReference type="Proteomes" id="UP001315686"/>
    </source>
</evidence>
<dbReference type="AlphaFoldDB" id="A0AAP2CMI7"/>
<proteinExistence type="predicted"/>